<organism evidence="1 2">
    <name type="scientific">Pseudonocardia parietis</name>
    <dbReference type="NCBI Taxonomy" id="570936"/>
    <lineage>
        <taxon>Bacteria</taxon>
        <taxon>Bacillati</taxon>
        <taxon>Actinomycetota</taxon>
        <taxon>Actinomycetes</taxon>
        <taxon>Pseudonocardiales</taxon>
        <taxon>Pseudonocardiaceae</taxon>
        <taxon>Pseudonocardia</taxon>
    </lineage>
</organism>
<dbReference type="EMBL" id="JAGINU010000004">
    <property type="protein sequence ID" value="MBP2371679.1"/>
    <property type="molecule type" value="Genomic_DNA"/>
</dbReference>
<evidence type="ECO:0000313" key="1">
    <source>
        <dbReference type="EMBL" id="MBP2371679.1"/>
    </source>
</evidence>
<dbReference type="Proteomes" id="UP001519295">
    <property type="component" value="Unassembled WGS sequence"/>
</dbReference>
<evidence type="ECO:0000313" key="2">
    <source>
        <dbReference type="Proteomes" id="UP001519295"/>
    </source>
</evidence>
<comment type="caution">
    <text evidence="1">The sequence shown here is derived from an EMBL/GenBank/DDBJ whole genome shotgun (WGS) entry which is preliminary data.</text>
</comment>
<keyword evidence="2" id="KW-1185">Reference proteome</keyword>
<proteinExistence type="predicted"/>
<protein>
    <submittedName>
        <fullName evidence="1">Uncharacterized protein</fullName>
    </submittedName>
</protein>
<sequence length="65" mass="7072">MRRRDRPTWSTRSTIAVSAGLEWIDPHVAKHDAGAVVHIQFTDLGRAAGHRGHTAEAAVWGNDTG</sequence>
<reference evidence="1 2" key="1">
    <citation type="submission" date="2021-03" db="EMBL/GenBank/DDBJ databases">
        <title>Sequencing the genomes of 1000 actinobacteria strains.</title>
        <authorList>
            <person name="Klenk H.-P."/>
        </authorList>
    </citation>
    <scope>NUCLEOTIDE SEQUENCE [LARGE SCALE GENOMIC DNA]</scope>
    <source>
        <strain evidence="1 2">DSM 45256</strain>
    </source>
</reference>
<gene>
    <name evidence="1" type="ORF">JOF36_007452</name>
</gene>
<dbReference type="RefSeq" id="WP_210036802.1">
    <property type="nucleotide sequence ID" value="NZ_JAGINU010000004.1"/>
</dbReference>
<accession>A0ABS4W7R5</accession>
<name>A0ABS4W7R5_9PSEU</name>